<dbReference type="Gene3D" id="3.90.1200.10">
    <property type="match status" value="1"/>
</dbReference>
<dbReference type="KEGG" id="fcy:FRACYDRAFT_250941"/>
<accession>A0A1E7ENI5</accession>
<dbReference type="InterPro" id="IPR011009">
    <property type="entry name" value="Kinase-like_dom_sf"/>
</dbReference>
<dbReference type="EMBL" id="KV784385">
    <property type="protein sequence ID" value="OEU07518.1"/>
    <property type="molecule type" value="Genomic_DNA"/>
</dbReference>
<dbReference type="AlphaFoldDB" id="A0A1E7ENI5"/>
<feature type="compositionally biased region" description="Low complexity" evidence="1">
    <location>
        <begin position="123"/>
        <end position="138"/>
    </location>
</feature>
<name>A0A1E7ENI5_9STRA</name>
<evidence type="ECO:0008006" key="4">
    <source>
        <dbReference type="Google" id="ProtNLM"/>
    </source>
</evidence>
<keyword evidence="3" id="KW-1185">Reference proteome</keyword>
<feature type="compositionally biased region" description="Low complexity" evidence="1">
    <location>
        <begin position="66"/>
        <end position="79"/>
    </location>
</feature>
<dbReference type="OrthoDB" id="44346at2759"/>
<sequence length="557" mass="64623">MILGQNRLILRIWKGGARWWNLNRNGNPYKLFLAEIMGYQIARNSFDEHHRKTGKAALMGRNKYLNINNNSNNETNTNNYKGGIREKNDNDNNNNNSNNNNDHNDCENEHQNPNRTGMRKHNNNSVPISNSNSRNSSNLHLPKIPRVLYFRSSYTTTRPSEQQKRATLEDPSPLCWAVLEYVGPDDDGVLPLPTSTTIPTKTMTTDIMIDEDKDTNDVEEVHDVEVDESYLNSMTKIRTEFGFDEPHPRWGRVPVDQALQYARTIIQEVLIPLHCYSSRVGNGILVEGEGQRRRRRRQQQQISLFHQDDKNFNINDDVGVAQTYSSMVRVYRQVWKEVTLNQQQKQKQNQRELKEQGHCCEADLRIKECIKRLERGLQVLEETINSNDKTIIPQLDPVLVHLDLQPQNIIFGKKNPLFFPSPSIVKATAVNYHDSPDYSGETEEENYLNDDEPTVFSVLDWEDAAWADPRFDLILLCRKVCANRDQANALWFDYADAQKNFIGPIEPWLQLETVHSITTLLLQSTDLFNFGRNPWETKKDLWGKLQREFTRLDNLLT</sequence>
<evidence type="ECO:0000313" key="2">
    <source>
        <dbReference type="EMBL" id="OEU07518.1"/>
    </source>
</evidence>
<dbReference type="Proteomes" id="UP000095751">
    <property type="component" value="Unassembled WGS sequence"/>
</dbReference>
<reference evidence="2 3" key="1">
    <citation type="submission" date="2016-09" db="EMBL/GenBank/DDBJ databases">
        <title>Extensive genetic diversity and differential bi-allelic expression allows diatom success in the polar Southern Ocean.</title>
        <authorList>
            <consortium name="DOE Joint Genome Institute"/>
            <person name="Mock T."/>
            <person name="Otillar R.P."/>
            <person name="Strauss J."/>
            <person name="Dupont C."/>
            <person name="Frickenhaus S."/>
            <person name="Maumus F."/>
            <person name="Mcmullan M."/>
            <person name="Sanges R."/>
            <person name="Schmutz J."/>
            <person name="Toseland A."/>
            <person name="Valas R."/>
            <person name="Veluchamy A."/>
            <person name="Ward B.J."/>
            <person name="Allen A."/>
            <person name="Barry K."/>
            <person name="Falciatore A."/>
            <person name="Ferrante M."/>
            <person name="Fortunato A.E."/>
            <person name="Gloeckner G."/>
            <person name="Gruber A."/>
            <person name="Hipkin R."/>
            <person name="Janech M."/>
            <person name="Kroth P."/>
            <person name="Leese F."/>
            <person name="Lindquist E."/>
            <person name="Lyon B.R."/>
            <person name="Martin J."/>
            <person name="Mayer C."/>
            <person name="Parker M."/>
            <person name="Quesneville H."/>
            <person name="Raymond J."/>
            <person name="Uhlig C."/>
            <person name="Valentin K.U."/>
            <person name="Worden A.Z."/>
            <person name="Armbrust E.V."/>
            <person name="Bowler C."/>
            <person name="Green B."/>
            <person name="Moulton V."/>
            <person name="Van Oosterhout C."/>
            <person name="Grigoriev I."/>
        </authorList>
    </citation>
    <scope>NUCLEOTIDE SEQUENCE [LARGE SCALE GENOMIC DNA]</scope>
    <source>
        <strain evidence="2 3">CCMP1102</strain>
    </source>
</reference>
<evidence type="ECO:0000313" key="3">
    <source>
        <dbReference type="Proteomes" id="UP000095751"/>
    </source>
</evidence>
<gene>
    <name evidence="2" type="ORF">FRACYDRAFT_250941</name>
</gene>
<organism evidence="2 3">
    <name type="scientific">Fragilariopsis cylindrus CCMP1102</name>
    <dbReference type="NCBI Taxonomy" id="635003"/>
    <lineage>
        <taxon>Eukaryota</taxon>
        <taxon>Sar</taxon>
        <taxon>Stramenopiles</taxon>
        <taxon>Ochrophyta</taxon>
        <taxon>Bacillariophyta</taxon>
        <taxon>Bacillariophyceae</taxon>
        <taxon>Bacillariophycidae</taxon>
        <taxon>Bacillariales</taxon>
        <taxon>Bacillariaceae</taxon>
        <taxon>Fragilariopsis</taxon>
    </lineage>
</organism>
<evidence type="ECO:0000256" key="1">
    <source>
        <dbReference type="SAM" id="MobiDB-lite"/>
    </source>
</evidence>
<dbReference type="PANTHER" id="PTHR36911">
    <property type="entry name" value="LIM ZINC-BINDING DOMAIN-CONTAINING PROTEIN-RELATED"/>
    <property type="match status" value="1"/>
</dbReference>
<dbReference type="SUPFAM" id="SSF56112">
    <property type="entry name" value="Protein kinase-like (PK-like)"/>
    <property type="match status" value="1"/>
</dbReference>
<protein>
    <recommendedName>
        <fullName evidence="4">Aminoglycoside phosphotransferase domain-containing protein</fullName>
    </recommendedName>
</protein>
<proteinExistence type="predicted"/>
<feature type="region of interest" description="Disordered" evidence="1">
    <location>
        <begin position="65"/>
        <end position="140"/>
    </location>
</feature>
<dbReference type="InParanoid" id="A0A1E7ENI5"/>
<feature type="compositionally biased region" description="Basic and acidic residues" evidence="1">
    <location>
        <begin position="102"/>
        <end position="112"/>
    </location>
</feature>
<feature type="compositionally biased region" description="Low complexity" evidence="1">
    <location>
        <begin position="91"/>
        <end position="101"/>
    </location>
</feature>